<reference evidence="11 12" key="1">
    <citation type="journal article" date="2020" name="ISME J.">
        <title>Uncovering the hidden diversity of litter-decomposition mechanisms in mushroom-forming fungi.</title>
        <authorList>
            <person name="Floudas D."/>
            <person name="Bentzer J."/>
            <person name="Ahren D."/>
            <person name="Johansson T."/>
            <person name="Persson P."/>
            <person name="Tunlid A."/>
        </authorList>
    </citation>
    <scope>NUCLEOTIDE SEQUENCE [LARGE SCALE GENOMIC DNA]</scope>
    <source>
        <strain evidence="11 12">CBS 146.42</strain>
    </source>
</reference>
<dbReference type="EMBL" id="JAACJO010000010">
    <property type="protein sequence ID" value="KAF5353530.1"/>
    <property type="molecule type" value="Genomic_DNA"/>
</dbReference>
<evidence type="ECO:0000259" key="10">
    <source>
        <dbReference type="PROSITE" id="PS50032"/>
    </source>
</evidence>
<dbReference type="EC" id="2.7.11.1" evidence="1"/>
<comment type="catalytic activity">
    <reaction evidence="8">
        <text>L-seryl-[protein] + ATP = O-phospho-L-seryl-[protein] + ADP + H(+)</text>
        <dbReference type="Rhea" id="RHEA:17989"/>
        <dbReference type="Rhea" id="RHEA-COMP:9863"/>
        <dbReference type="Rhea" id="RHEA-COMP:11604"/>
        <dbReference type="ChEBI" id="CHEBI:15378"/>
        <dbReference type="ChEBI" id="CHEBI:29999"/>
        <dbReference type="ChEBI" id="CHEBI:30616"/>
        <dbReference type="ChEBI" id="CHEBI:83421"/>
        <dbReference type="ChEBI" id="CHEBI:456216"/>
        <dbReference type="EC" id="2.7.11.1"/>
    </reaction>
</comment>
<evidence type="ECO:0000256" key="3">
    <source>
        <dbReference type="ARBA" id="ARBA00022679"/>
    </source>
</evidence>
<evidence type="ECO:0000256" key="5">
    <source>
        <dbReference type="ARBA" id="ARBA00022777"/>
    </source>
</evidence>
<keyword evidence="3" id="KW-0808">Transferase</keyword>
<dbReference type="OrthoDB" id="193931at2759"/>
<evidence type="ECO:0000256" key="7">
    <source>
        <dbReference type="ARBA" id="ARBA00047899"/>
    </source>
</evidence>
<dbReference type="GO" id="GO:0005524">
    <property type="term" value="F:ATP binding"/>
    <property type="evidence" value="ECO:0007669"/>
    <property type="project" value="UniProtKB-KW"/>
</dbReference>
<feature type="compositionally biased region" description="Low complexity" evidence="9">
    <location>
        <begin position="35"/>
        <end position="54"/>
    </location>
</feature>
<proteinExistence type="predicted"/>
<dbReference type="Pfam" id="PF02149">
    <property type="entry name" value="KA1"/>
    <property type="match status" value="1"/>
</dbReference>
<evidence type="ECO:0000256" key="6">
    <source>
        <dbReference type="ARBA" id="ARBA00022840"/>
    </source>
</evidence>
<evidence type="ECO:0000256" key="2">
    <source>
        <dbReference type="ARBA" id="ARBA00022527"/>
    </source>
</evidence>
<dbReference type="Gene3D" id="3.30.310.80">
    <property type="entry name" value="Kinase associated domain 1, KA1"/>
    <property type="match status" value="1"/>
</dbReference>
<evidence type="ECO:0000313" key="12">
    <source>
        <dbReference type="Proteomes" id="UP000559027"/>
    </source>
</evidence>
<dbReference type="AlphaFoldDB" id="A0A8H5FXL9"/>
<dbReference type="GO" id="GO:0004674">
    <property type="term" value="F:protein serine/threonine kinase activity"/>
    <property type="evidence" value="ECO:0007669"/>
    <property type="project" value="UniProtKB-KW"/>
</dbReference>
<comment type="caution">
    <text evidence="11">The sequence shown here is derived from an EMBL/GenBank/DDBJ whole genome shotgun (WGS) entry which is preliminary data.</text>
</comment>
<evidence type="ECO:0000313" key="11">
    <source>
        <dbReference type="EMBL" id="KAF5353530.1"/>
    </source>
</evidence>
<evidence type="ECO:0000256" key="8">
    <source>
        <dbReference type="ARBA" id="ARBA00048679"/>
    </source>
</evidence>
<sequence length="221" mass="23911">MASSQDVQKPSLHVRTSKPNLNNGSSSLPKPPLDPASSSASSMTTTTATTPKPLNLTSSMTAPTLASPVSVHTDTGSVDSNHTGSEGAIAIHRGAIDNTTITQRPPNEVMNKVREVLDSIGINVQPESTFRFRCIRPSQLSSNSEIQQERNDLVAPEASTNAIYANDPSRDPAGEVRFSVELTRLAGLSDTYSLDIRRLKGNLRSYQFLYETIRDRAQLST</sequence>
<dbReference type="InterPro" id="IPR001772">
    <property type="entry name" value="KA1_dom"/>
</dbReference>
<comment type="catalytic activity">
    <reaction evidence="7">
        <text>L-threonyl-[protein] + ATP = O-phospho-L-threonyl-[protein] + ADP + H(+)</text>
        <dbReference type="Rhea" id="RHEA:46608"/>
        <dbReference type="Rhea" id="RHEA-COMP:11060"/>
        <dbReference type="Rhea" id="RHEA-COMP:11605"/>
        <dbReference type="ChEBI" id="CHEBI:15378"/>
        <dbReference type="ChEBI" id="CHEBI:30013"/>
        <dbReference type="ChEBI" id="CHEBI:30616"/>
        <dbReference type="ChEBI" id="CHEBI:61977"/>
        <dbReference type="ChEBI" id="CHEBI:456216"/>
        <dbReference type="EC" id="2.7.11.1"/>
    </reaction>
</comment>
<gene>
    <name evidence="11" type="ORF">D9756_007839</name>
</gene>
<evidence type="ECO:0000256" key="9">
    <source>
        <dbReference type="SAM" id="MobiDB-lite"/>
    </source>
</evidence>
<dbReference type="SUPFAM" id="SSF103243">
    <property type="entry name" value="KA1-like"/>
    <property type="match status" value="1"/>
</dbReference>
<protein>
    <recommendedName>
        <fullName evidence="1">non-specific serine/threonine protein kinase</fullName>
        <ecNumber evidence="1">2.7.11.1</ecNumber>
    </recommendedName>
</protein>
<name>A0A8H5FXL9_9AGAR</name>
<evidence type="ECO:0000256" key="1">
    <source>
        <dbReference type="ARBA" id="ARBA00012513"/>
    </source>
</evidence>
<dbReference type="PROSITE" id="PS50032">
    <property type="entry name" value="KA1"/>
    <property type="match status" value="1"/>
</dbReference>
<keyword evidence="4" id="KW-0547">Nucleotide-binding</keyword>
<keyword evidence="5" id="KW-0418">Kinase</keyword>
<keyword evidence="6" id="KW-0067">ATP-binding</keyword>
<dbReference type="InterPro" id="IPR028375">
    <property type="entry name" value="KA1/Ssp2_C"/>
</dbReference>
<accession>A0A8H5FXL9</accession>
<dbReference type="Proteomes" id="UP000559027">
    <property type="component" value="Unassembled WGS sequence"/>
</dbReference>
<organism evidence="11 12">
    <name type="scientific">Leucocoprinus leucothites</name>
    <dbReference type="NCBI Taxonomy" id="201217"/>
    <lineage>
        <taxon>Eukaryota</taxon>
        <taxon>Fungi</taxon>
        <taxon>Dikarya</taxon>
        <taxon>Basidiomycota</taxon>
        <taxon>Agaricomycotina</taxon>
        <taxon>Agaricomycetes</taxon>
        <taxon>Agaricomycetidae</taxon>
        <taxon>Agaricales</taxon>
        <taxon>Agaricineae</taxon>
        <taxon>Agaricaceae</taxon>
        <taxon>Leucocoprinus</taxon>
    </lineage>
</organism>
<keyword evidence="12" id="KW-1185">Reference proteome</keyword>
<feature type="region of interest" description="Disordered" evidence="9">
    <location>
        <begin position="1"/>
        <end position="60"/>
    </location>
</feature>
<keyword evidence="2" id="KW-0723">Serine/threonine-protein kinase</keyword>
<evidence type="ECO:0000256" key="4">
    <source>
        <dbReference type="ARBA" id="ARBA00022741"/>
    </source>
</evidence>
<feature type="domain" description="KA1" evidence="10">
    <location>
        <begin position="169"/>
        <end position="219"/>
    </location>
</feature>